<name>A0A6C0KTD9_9ZZZZ</name>
<reference evidence="2" key="1">
    <citation type="journal article" date="2020" name="Nature">
        <title>Giant virus diversity and host interactions through global metagenomics.</title>
        <authorList>
            <person name="Schulz F."/>
            <person name="Roux S."/>
            <person name="Paez-Espino D."/>
            <person name="Jungbluth S."/>
            <person name="Walsh D.A."/>
            <person name="Denef V.J."/>
            <person name="McMahon K.D."/>
            <person name="Konstantinidis K.T."/>
            <person name="Eloe-Fadrosh E.A."/>
            <person name="Kyrpides N.C."/>
            <person name="Woyke T."/>
        </authorList>
    </citation>
    <scope>NUCLEOTIDE SEQUENCE</scope>
    <source>
        <strain evidence="2">GVMAG-S-3300013093-109</strain>
    </source>
</reference>
<sequence>MAEEYIALRQWADKVKDKLVPKLLKGEYPHHYKEFGYIPEILFQHNAVQAKFDEMKKDESINASNKQRIPEKDPYFRPGLLKVYLQSLVSDMDKRSYDIYAVRDQPKAVFFQSNPQLQNVSLSFKIHLMFNVKYISSVLPILFNELIKLRKLPIYFKLLSYNPITSVPNQAGIPTPGFDGVPTPDYTYGVNDAEKAKYGRLAEAFIYSPTEIKKYQPTVRGFSTFRLDGKTRKGKVINESYNIESLFDPVLVFYTSDQEYTKALLQELLRIFPDERTKEWVLPNFYPRANVKINNMIYVANGDFGTKYNKQMKCKFNIDPGHPVCYLNPNYSLLDLPEEYQTIQNSCESREAKEQCDAANRFPLAVSNNKLCKWESDKCKPEKTYSQHLLLQDYDSLEQLYDAVGQRAVLDGFKAGNANASLPANYNGGRRSKRTRRNKQSKRKNKNKSRRAH</sequence>
<feature type="compositionally biased region" description="Basic residues" evidence="1">
    <location>
        <begin position="430"/>
        <end position="453"/>
    </location>
</feature>
<evidence type="ECO:0000313" key="2">
    <source>
        <dbReference type="EMBL" id="QHU20416.1"/>
    </source>
</evidence>
<protein>
    <submittedName>
        <fullName evidence="2">Uncharacterized protein</fullName>
    </submittedName>
</protein>
<accession>A0A6C0KTD9</accession>
<feature type="region of interest" description="Disordered" evidence="1">
    <location>
        <begin position="420"/>
        <end position="453"/>
    </location>
</feature>
<organism evidence="2">
    <name type="scientific">viral metagenome</name>
    <dbReference type="NCBI Taxonomy" id="1070528"/>
    <lineage>
        <taxon>unclassified sequences</taxon>
        <taxon>metagenomes</taxon>
        <taxon>organismal metagenomes</taxon>
    </lineage>
</organism>
<evidence type="ECO:0000256" key="1">
    <source>
        <dbReference type="SAM" id="MobiDB-lite"/>
    </source>
</evidence>
<dbReference type="AlphaFoldDB" id="A0A6C0KTD9"/>
<proteinExistence type="predicted"/>
<dbReference type="EMBL" id="MN740968">
    <property type="protein sequence ID" value="QHU20416.1"/>
    <property type="molecule type" value="Genomic_DNA"/>
</dbReference>